<dbReference type="GO" id="GO:0005634">
    <property type="term" value="C:nucleus"/>
    <property type="evidence" value="ECO:0007669"/>
    <property type="project" value="UniProtKB-SubCell"/>
</dbReference>
<protein>
    <recommendedName>
        <fullName evidence="3">protein-histidine N-methyltransferase</fullName>
        <ecNumber evidence="3">2.1.1.85</ecNumber>
    </recommendedName>
</protein>
<dbReference type="PANTHER" id="PTHR14614">
    <property type="entry name" value="HEPATOCELLULAR CARCINOMA-ASSOCIATED ANTIGEN"/>
    <property type="match status" value="1"/>
</dbReference>
<reference evidence="10" key="1">
    <citation type="submission" date="2021-10" db="EMBL/GenBank/DDBJ databases">
        <title>De novo Genome Assembly of Clathrus columnatus (Basidiomycota, Fungi) Using Illumina and Nanopore Sequence Data.</title>
        <authorList>
            <person name="Ogiso-Tanaka E."/>
            <person name="Itagaki H."/>
            <person name="Hosoya T."/>
            <person name="Hosaka K."/>
        </authorList>
    </citation>
    <scope>NUCLEOTIDE SEQUENCE</scope>
    <source>
        <strain evidence="10">MO-923</strain>
    </source>
</reference>
<keyword evidence="7" id="KW-0949">S-adenosyl-L-methionine</keyword>
<keyword evidence="8" id="KW-0539">Nucleus</keyword>
<evidence type="ECO:0000256" key="9">
    <source>
        <dbReference type="ARBA" id="ARBA00038126"/>
    </source>
</evidence>
<evidence type="ECO:0000256" key="5">
    <source>
        <dbReference type="ARBA" id="ARBA00022603"/>
    </source>
</evidence>
<dbReference type="GO" id="GO:0032259">
    <property type="term" value="P:methylation"/>
    <property type="evidence" value="ECO:0007669"/>
    <property type="project" value="UniProtKB-KW"/>
</dbReference>
<comment type="caution">
    <text evidence="10">The sequence shown here is derived from an EMBL/GenBank/DDBJ whole genome shotgun (WGS) entry which is preliminary data.</text>
</comment>
<proteinExistence type="inferred from homology"/>
<dbReference type="AlphaFoldDB" id="A0AAV5AI87"/>
<accession>A0AAV5AI87</accession>
<dbReference type="GO" id="GO:0018064">
    <property type="term" value="F:protein-L-histidine N-tele-methyltransferase activity"/>
    <property type="evidence" value="ECO:0007669"/>
    <property type="project" value="UniProtKB-EC"/>
</dbReference>
<evidence type="ECO:0000313" key="11">
    <source>
        <dbReference type="Proteomes" id="UP001050691"/>
    </source>
</evidence>
<comment type="subcellular location">
    <subcellularLocation>
        <location evidence="2">Cytoplasm</location>
    </subcellularLocation>
    <subcellularLocation>
        <location evidence="1">Nucleus</location>
    </subcellularLocation>
</comment>
<evidence type="ECO:0000256" key="1">
    <source>
        <dbReference type="ARBA" id="ARBA00004123"/>
    </source>
</evidence>
<evidence type="ECO:0000256" key="7">
    <source>
        <dbReference type="ARBA" id="ARBA00022691"/>
    </source>
</evidence>
<gene>
    <name evidence="10" type="ORF">Clacol_006900</name>
</gene>
<dbReference type="PANTHER" id="PTHR14614:SF39">
    <property type="entry name" value="HISTIDINE PROTEIN METHYLTRANSFERASE 1 HOMOLOG"/>
    <property type="match status" value="1"/>
</dbReference>
<dbReference type="InterPro" id="IPR029063">
    <property type="entry name" value="SAM-dependent_MTases_sf"/>
</dbReference>
<dbReference type="EMBL" id="BPWL01000007">
    <property type="protein sequence ID" value="GJJ12656.1"/>
    <property type="molecule type" value="Genomic_DNA"/>
</dbReference>
<comment type="similarity">
    <text evidence="9">Belongs to the methyltransferase superfamily. METTL18 family.</text>
</comment>
<keyword evidence="5" id="KW-0489">Methyltransferase</keyword>
<evidence type="ECO:0000313" key="10">
    <source>
        <dbReference type="EMBL" id="GJJ12656.1"/>
    </source>
</evidence>
<evidence type="ECO:0000256" key="3">
    <source>
        <dbReference type="ARBA" id="ARBA00012533"/>
    </source>
</evidence>
<dbReference type="EC" id="2.1.1.85" evidence="3"/>
<evidence type="ECO:0000256" key="2">
    <source>
        <dbReference type="ARBA" id="ARBA00004496"/>
    </source>
</evidence>
<dbReference type="GO" id="GO:0005737">
    <property type="term" value="C:cytoplasm"/>
    <property type="evidence" value="ECO:0007669"/>
    <property type="project" value="UniProtKB-SubCell"/>
</dbReference>
<name>A0AAV5AI87_9AGAM</name>
<keyword evidence="11" id="KW-1185">Reference proteome</keyword>
<evidence type="ECO:0000256" key="8">
    <source>
        <dbReference type="ARBA" id="ARBA00023242"/>
    </source>
</evidence>
<evidence type="ECO:0000256" key="4">
    <source>
        <dbReference type="ARBA" id="ARBA00022490"/>
    </source>
</evidence>
<dbReference type="SUPFAM" id="SSF53335">
    <property type="entry name" value="S-adenosyl-L-methionine-dependent methyltransferases"/>
    <property type="match status" value="1"/>
</dbReference>
<keyword evidence="6" id="KW-0808">Transferase</keyword>
<sequence length="361" mass="40381">MFKFDFKLEELEDDENILDIPNDINDHVTPGINTISSVPFNVYSISDLISTLPSAISYSPVKIPKINSSSSATTLYRRDLFDARYQLISEDDDSIPTDDRNNDNENLLFIDAPSDLMPGVYEGGLKTWECSLDLAGYLASLDLDRSVIGNDELSILEIGCGTAIPSLYCLKYLFSKPPSAQTSRTIIHLQDYNAVVLKLMTLPNVILSWYMSPASEAYRKTLPEDQDSELAMEFTLEFTEDLIAAFQNSLTDYHIEFRFISGSWEDTNTWITENRIKFDLILSSETVYQISSLPHLITLLHNSVSNVPPPLCLIAAKVVYFGVGGGVESFVKSVTDRGGRSETVFETKTGVARKIMKISWS</sequence>
<organism evidence="10 11">
    <name type="scientific">Clathrus columnatus</name>
    <dbReference type="NCBI Taxonomy" id="1419009"/>
    <lineage>
        <taxon>Eukaryota</taxon>
        <taxon>Fungi</taxon>
        <taxon>Dikarya</taxon>
        <taxon>Basidiomycota</taxon>
        <taxon>Agaricomycotina</taxon>
        <taxon>Agaricomycetes</taxon>
        <taxon>Phallomycetidae</taxon>
        <taxon>Phallales</taxon>
        <taxon>Clathraceae</taxon>
        <taxon>Clathrus</taxon>
    </lineage>
</organism>
<keyword evidence="4" id="KW-0963">Cytoplasm</keyword>
<dbReference type="Proteomes" id="UP001050691">
    <property type="component" value="Unassembled WGS sequence"/>
</dbReference>
<dbReference type="Gene3D" id="3.40.50.150">
    <property type="entry name" value="Vaccinia Virus protein VP39"/>
    <property type="match status" value="1"/>
</dbReference>
<evidence type="ECO:0000256" key="6">
    <source>
        <dbReference type="ARBA" id="ARBA00022679"/>
    </source>
</evidence>
<dbReference type="InterPro" id="IPR019410">
    <property type="entry name" value="Methyltransf_16"/>
</dbReference>